<evidence type="ECO:0000313" key="2">
    <source>
        <dbReference type="Proteomes" id="UP001500190"/>
    </source>
</evidence>
<evidence type="ECO:0000313" key="1">
    <source>
        <dbReference type="EMBL" id="GAA1607447.1"/>
    </source>
</evidence>
<dbReference type="EMBL" id="BAAAND010000012">
    <property type="protein sequence ID" value="GAA1607447.1"/>
    <property type="molecule type" value="Genomic_DNA"/>
</dbReference>
<organism evidence="1 2">
    <name type="scientific">Kribbella karoonensis</name>
    <dbReference type="NCBI Taxonomy" id="324851"/>
    <lineage>
        <taxon>Bacteria</taxon>
        <taxon>Bacillati</taxon>
        <taxon>Actinomycetota</taxon>
        <taxon>Actinomycetes</taxon>
        <taxon>Propionibacteriales</taxon>
        <taxon>Kribbellaceae</taxon>
        <taxon>Kribbella</taxon>
    </lineage>
</organism>
<proteinExistence type="predicted"/>
<keyword evidence="2" id="KW-1185">Reference proteome</keyword>
<accession>A0ABN2EIW9</accession>
<dbReference type="Proteomes" id="UP001500190">
    <property type="component" value="Unassembled WGS sequence"/>
</dbReference>
<protein>
    <submittedName>
        <fullName evidence="1">Uncharacterized protein</fullName>
    </submittedName>
</protein>
<comment type="caution">
    <text evidence="1">The sequence shown here is derived from an EMBL/GenBank/DDBJ whole genome shotgun (WGS) entry which is preliminary data.</text>
</comment>
<gene>
    <name evidence="1" type="ORF">GCM10009742_66800</name>
</gene>
<name>A0ABN2EIW9_9ACTN</name>
<dbReference type="RefSeq" id="WP_344198722.1">
    <property type="nucleotide sequence ID" value="NZ_BAAAND010000012.1"/>
</dbReference>
<reference evidence="1 2" key="1">
    <citation type="journal article" date="2019" name="Int. J. Syst. Evol. Microbiol.">
        <title>The Global Catalogue of Microorganisms (GCM) 10K type strain sequencing project: providing services to taxonomists for standard genome sequencing and annotation.</title>
        <authorList>
            <consortium name="The Broad Institute Genomics Platform"/>
            <consortium name="The Broad Institute Genome Sequencing Center for Infectious Disease"/>
            <person name="Wu L."/>
            <person name="Ma J."/>
        </authorList>
    </citation>
    <scope>NUCLEOTIDE SEQUENCE [LARGE SCALE GENOMIC DNA]</scope>
    <source>
        <strain evidence="1 2">JCM 14304</strain>
    </source>
</reference>
<sequence length="48" mass="5122">MLEALAGLDAEVFAIVEQDMYPCAPDVPLPIAQRTLAYLNSQVGGESN</sequence>